<proteinExistence type="predicted"/>
<gene>
    <name evidence="7" type="ORF">SAMN04488029_0972</name>
</gene>
<keyword evidence="2 4" id="KW-0479">Metal-binding</keyword>
<evidence type="ECO:0000259" key="6">
    <source>
        <dbReference type="PROSITE" id="PS51007"/>
    </source>
</evidence>
<evidence type="ECO:0000313" key="7">
    <source>
        <dbReference type="EMBL" id="SMD32622.1"/>
    </source>
</evidence>
<dbReference type="GO" id="GO:0046872">
    <property type="term" value="F:metal ion binding"/>
    <property type="evidence" value="ECO:0007669"/>
    <property type="project" value="UniProtKB-KW"/>
</dbReference>
<protein>
    <submittedName>
        <fullName evidence="7">Cytochrome C oxidase, cbb3-type, subunit III</fullName>
    </submittedName>
</protein>
<keyword evidence="3 4" id="KW-0408">Iron</keyword>
<dbReference type="PROSITE" id="PS51257">
    <property type="entry name" value="PROKAR_LIPOPROTEIN"/>
    <property type="match status" value="1"/>
</dbReference>
<dbReference type="OrthoDB" id="9811395at2"/>
<evidence type="ECO:0000313" key="8">
    <source>
        <dbReference type="Proteomes" id="UP000192472"/>
    </source>
</evidence>
<dbReference type="GO" id="GO:0020037">
    <property type="term" value="F:heme binding"/>
    <property type="evidence" value="ECO:0007669"/>
    <property type="project" value="InterPro"/>
</dbReference>
<feature type="domain" description="Cytochrome c" evidence="6">
    <location>
        <begin position="29"/>
        <end position="108"/>
    </location>
</feature>
<evidence type="ECO:0000256" key="3">
    <source>
        <dbReference type="ARBA" id="ARBA00023004"/>
    </source>
</evidence>
<dbReference type="AlphaFoldDB" id="A0A1W2G865"/>
<keyword evidence="1 4" id="KW-0349">Heme</keyword>
<dbReference type="GO" id="GO:0009055">
    <property type="term" value="F:electron transfer activity"/>
    <property type="evidence" value="ECO:0007669"/>
    <property type="project" value="InterPro"/>
</dbReference>
<dbReference type="SUPFAM" id="SSF46626">
    <property type="entry name" value="Cytochrome c"/>
    <property type="match status" value="1"/>
</dbReference>
<dbReference type="Gene3D" id="1.10.760.10">
    <property type="entry name" value="Cytochrome c-like domain"/>
    <property type="match status" value="1"/>
</dbReference>
<dbReference type="Proteomes" id="UP000192472">
    <property type="component" value="Unassembled WGS sequence"/>
</dbReference>
<organism evidence="7 8">
    <name type="scientific">Reichenbachiella faecimaris</name>
    <dbReference type="NCBI Taxonomy" id="692418"/>
    <lineage>
        <taxon>Bacteria</taxon>
        <taxon>Pseudomonadati</taxon>
        <taxon>Bacteroidota</taxon>
        <taxon>Cytophagia</taxon>
        <taxon>Cytophagales</taxon>
        <taxon>Reichenbachiellaceae</taxon>
        <taxon>Reichenbachiella</taxon>
    </lineage>
</organism>
<dbReference type="STRING" id="692418.SAMN04488029_0972"/>
<feature type="chain" id="PRO_5012031929" evidence="5">
    <location>
        <begin position="22"/>
        <end position="126"/>
    </location>
</feature>
<accession>A0A1W2G865</accession>
<dbReference type="InterPro" id="IPR009056">
    <property type="entry name" value="Cyt_c-like_dom"/>
</dbReference>
<reference evidence="7 8" key="1">
    <citation type="submission" date="2017-04" db="EMBL/GenBank/DDBJ databases">
        <authorList>
            <person name="Afonso C.L."/>
            <person name="Miller P.J."/>
            <person name="Scott M.A."/>
            <person name="Spackman E."/>
            <person name="Goraichik I."/>
            <person name="Dimitrov K.M."/>
            <person name="Suarez D.L."/>
            <person name="Swayne D.E."/>
        </authorList>
    </citation>
    <scope>NUCLEOTIDE SEQUENCE [LARGE SCALE GENOMIC DNA]</scope>
    <source>
        <strain evidence="7 8">DSM 26133</strain>
    </source>
</reference>
<feature type="signal peptide" evidence="5">
    <location>
        <begin position="1"/>
        <end position="21"/>
    </location>
</feature>
<dbReference type="RefSeq" id="WP_084371276.1">
    <property type="nucleotide sequence ID" value="NZ_FWYF01000001.1"/>
</dbReference>
<evidence type="ECO:0000256" key="5">
    <source>
        <dbReference type="SAM" id="SignalP"/>
    </source>
</evidence>
<dbReference type="Pfam" id="PF13442">
    <property type="entry name" value="Cytochrome_CBB3"/>
    <property type="match status" value="1"/>
</dbReference>
<evidence type="ECO:0000256" key="4">
    <source>
        <dbReference type="PROSITE-ProRule" id="PRU00433"/>
    </source>
</evidence>
<name>A0A1W2G865_REIFA</name>
<sequence length="126" mass="13834">MKPKLTNAIFLVALIISSACSRMTDEQQLEWARGQEVYIANCLSCHGADGKGLGGTYPSLTRTEITPDFTARTRYLIENGSPNAGGMWPISISKKETVEVINYIQNAWGNKADFETLQSSTQLSTN</sequence>
<evidence type="ECO:0000256" key="2">
    <source>
        <dbReference type="ARBA" id="ARBA00022723"/>
    </source>
</evidence>
<dbReference type="EMBL" id="FWYF01000001">
    <property type="protein sequence ID" value="SMD32622.1"/>
    <property type="molecule type" value="Genomic_DNA"/>
</dbReference>
<keyword evidence="8" id="KW-1185">Reference proteome</keyword>
<keyword evidence="5" id="KW-0732">Signal</keyword>
<evidence type="ECO:0000256" key="1">
    <source>
        <dbReference type="ARBA" id="ARBA00022617"/>
    </source>
</evidence>
<dbReference type="InterPro" id="IPR036909">
    <property type="entry name" value="Cyt_c-like_dom_sf"/>
</dbReference>
<dbReference type="PROSITE" id="PS51007">
    <property type="entry name" value="CYTC"/>
    <property type="match status" value="1"/>
</dbReference>